<dbReference type="InterPro" id="IPR011990">
    <property type="entry name" value="TPR-like_helical_dom_sf"/>
</dbReference>
<keyword evidence="1" id="KW-0677">Repeat</keyword>
<evidence type="ECO:0000256" key="1">
    <source>
        <dbReference type="ARBA" id="ARBA00022737"/>
    </source>
</evidence>
<keyword evidence="4" id="KW-1185">Reference proteome</keyword>
<dbReference type="Pfam" id="PF13181">
    <property type="entry name" value="TPR_8"/>
    <property type="match status" value="1"/>
</dbReference>
<evidence type="ECO:0000313" key="4">
    <source>
        <dbReference type="Proteomes" id="UP001594351"/>
    </source>
</evidence>
<keyword evidence="2" id="KW-0802">TPR repeat</keyword>
<evidence type="ECO:0000313" key="3">
    <source>
        <dbReference type="EMBL" id="MFC1853342.1"/>
    </source>
</evidence>
<dbReference type="Gene3D" id="1.25.40.10">
    <property type="entry name" value="Tetratricopeptide repeat domain"/>
    <property type="match status" value="1"/>
</dbReference>
<name>A0ABV6Z4G7_UNCC1</name>
<gene>
    <name evidence="3" type="ORF">ACFL27_24350</name>
</gene>
<protein>
    <submittedName>
        <fullName evidence="3">Tetratricopeptide repeat protein</fullName>
    </submittedName>
</protein>
<reference evidence="3 4" key="1">
    <citation type="submission" date="2024-09" db="EMBL/GenBank/DDBJ databases">
        <title>Laminarin stimulates single cell rates of sulfate reduction while oxygen inhibits transcriptomic activity in coastal marine sediment.</title>
        <authorList>
            <person name="Lindsay M."/>
            <person name="Orcutt B."/>
            <person name="Emerson D."/>
            <person name="Stepanauskas R."/>
            <person name="D'Angelo T."/>
        </authorList>
    </citation>
    <scope>NUCLEOTIDE SEQUENCE [LARGE SCALE GENOMIC DNA]</scope>
    <source>
        <strain evidence="3">SAG AM-311-K15</strain>
    </source>
</reference>
<sequence length="134" mass="15424">MNLFCWETYWKKGDDRTALDYFQKMINITTEKVDPHHPLIANACHNIGLIHDQSGASDQAIEYLEKAVAIRLQIHGDPTLQAAHTVRDLANAFRNKGDTDQARRWYSKALSMFTKLKSQQHVQEIQARMLSLDD</sequence>
<dbReference type="EMBL" id="JBHPBY010000477">
    <property type="protein sequence ID" value="MFC1853342.1"/>
    <property type="molecule type" value="Genomic_DNA"/>
</dbReference>
<accession>A0ABV6Z4G7</accession>
<dbReference type="InterPro" id="IPR019734">
    <property type="entry name" value="TPR_rpt"/>
</dbReference>
<dbReference type="Pfam" id="PF13424">
    <property type="entry name" value="TPR_12"/>
    <property type="match status" value="1"/>
</dbReference>
<dbReference type="PANTHER" id="PTHR45641:SF19">
    <property type="entry name" value="NEPHROCYSTIN-3"/>
    <property type="match status" value="1"/>
</dbReference>
<dbReference type="SMART" id="SM00028">
    <property type="entry name" value="TPR"/>
    <property type="match status" value="2"/>
</dbReference>
<dbReference type="SUPFAM" id="SSF48452">
    <property type="entry name" value="TPR-like"/>
    <property type="match status" value="1"/>
</dbReference>
<dbReference type="Proteomes" id="UP001594351">
    <property type="component" value="Unassembled WGS sequence"/>
</dbReference>
<evidence type="ECO:0000256" key="2">
    <source>
        <dbReference type="ARBA" id="ARBA00022803"/>
    </source>
</evidence>
<proteinExistence type="predicted"/>
<dbReference type="PANTHER" id="PTHR45641">
    <property type="entry name" value="TETRATRICOPEPTIDE REPEAT PROTEIN (AFU_ORTHOLOGUE AFUA_6G03870)"/>
    <property type="match status" value="1"/>
</dbReference>
<comment type="caution">
    <text evidence="3">The sequence shown here is derived from an EMBL/GenBank/DDBJ whole genome shotgun (WGS) entry which is preliminary data.</text>
</comment>
<organism evidence="3 4">
    <name type="scientific">candidate division CSSED10-310 bacterium</name>
    <dbReference type="NCBI Taxonomy" id="2855610"/>
    <lineage>
        <taxon>Bacteria</taxon>
        <taxon>Bacteria division CSSED10-310</taxon>
    </lineage>
</organism>